<dbReference type="InterPro" id="IPR041649">
    <property type="entry name" value="NepR"/>
</dbReference>
<organism evidence="3 4">
    <name type="scientific">Sphingomonas lenta</name>
    <dbReference type="NCBI Taxonomy" id="1141887"/>
    <lineage>
        <taxon>Bacteria</taxon>
        <taxon>Pseudomonadati</taxon>
        <taxon>Pseudomonadota</taxon>
        <taxon>Alphaproteobacteria</taxon>
        <taxon>Sphingomonadales</taxon>
        <taxon>Sphingomonadaceae</taxon>
        <taxon>Sphingomonas</taxon>
    </lineage>
</organism>
<evidence type="ECO:0000259" key="2">
    <source>
        <dbReference type="Pfam" id="PF18557"/>
    </source>
</evidence>
<keyword evidence="4" id="KW-1185">Reference proteome</keyword>
<accession>A0A2A2SHK7</accession>
<evidence type="ECO:0000313" key="3">
    <source>
        <dbReference type="EMBL" id="PAX08695.1"/>
    </source>
</evidence>
<evidence type="ECO:0000313" key="4">
    <source>
        <dbReference type="Proteomes" id="UP000218151"/>
    </source>
</evidence>
<comment type="caution">
    <text evidence="3">The sequence shown here is derived from an EMBL/GenBank/DDBJ whole genome shotgun (WGS) entry which is preliminary data.</text>
</comment>
<dbReference type="Proteomes" id="UP000218151">
    <property type="component" value="Unassembled WGS sequence"/>
</dbReference>
<evidence type="ECO:0000256" key="1">
    <source>
        <dbReference type="SAM" id="MobiDB-lite"/>
    </source>
</evidence>
<sequence length="67" mass="7477">MQGDALSLEDKPAKAPARKASPARTRKHGDGHEAKEREMGDALRSVYDRTVQEEVPDEFLDLLSKLD</sequence>
<dbReference type="Pfam" id="PF18557">
    <property type="entry name" value="NepR"/>
    <property type="match status" value="1"/>
</dbReference>
<name>A0A2A2SHK7_9SPHN</name>
<reference evidence="4" key="1">
    <citation type="submission" date="2017-09" db="EMBL/GenBank/DDBJ databases">
        <authorList>
            <person name="Feng G."/>
            <person name="Zhu H."/>
        </authorList>
    </citation>
    <scope>NUCLEOTIDE SEQUENCE [LARGE SCALE GENOMIC DNA]</scope>
    <source>
        <strain evidence="4">1PNM-20</strain>
    </source>
</reference>
<gene>
    <name evidence="3" type="ORF">CKY28_04820</name>
</gene>
<feature type="compositionally biased region" description="Low complexity" evidence="1">
    <location>
        <begin position="14"/>
        <end position="23"/>
    </location>
</feature>
<proteinExistence type="predicted"/>
<dbReference type="AlphaFoldDB" id="A0A2A2SHK7"/>
<feature type="domain" description="Anti-sigma factor NepR" evidence="2">
    <location>
        <begin position="37"/>
        <end position="67"/>
    </location>
</feature>
<protein>
    <recommendedName>
        <fullName evidence="2">Anti-sigma factor NepR domain-containing protein</fullName>
    </recommendedName>
</protein>
<feature type="compositionally biased region" description="Basic and acidic residues" evidence="1">
    <location>
        <begin position="28"/>
        <end position="49"/>
    </location>
</feature>
<feature type="region of interest" description="Disordered" evidence="1">
    <location>
        <begin position="1"/>
        <end position="49"/>
    </location>
</feature>
<dbReference type="EMBL" id="NSLI01000002">
    <property type="protein sequence ID" value="PAX08695.1"/>
    <property type="molecule type" value="Genomic_DNA"/>
</dbReference>